<sequence length="92" mass="9761">METDRRAVPAACFAWEVQDLPAGDGGLGPCGVSRSKPSALRALSEALLSAGPGAVGEIWRARPSQTRPAVFVYEGLVARVARDDLTPSIVWR</sequence>
<organism evidence="1 2">
    <name type="scientific">Actinomadura namibiensis</name>
    <dbReference type="NCBI Taxonomy" id="182080"/>
    <lineage>
        <taxon>Bacteria</taxon>
        <taxon>Bacillati</taxon>
        <taxon>Actinomycetota</taxon>
        <taxon>Actinomycetes</taxon>
        <taxon>Streptosporangiales</taxon>
        <taxon>Thermomonosporaceae</taxon>
        <taxon>Actinomadura</taxon>
    </lineage>
</organism>
<dbReference type="RefSeq" id="WP_157419613.1">
    <property type="nucleotide sequence ID" value="NZ_BAAALP010000071.1"/>
</dbReference>
<evidence type="ECO:0000313" key="2">
    <source>
        <dbReference type="Proteomes" id="UP000572680"/>
    </source>
</evidence>
<accession>A0A7W3LVF4</accession>
<evidence type="ECO:0000313" key="1">
    <source>
        <dbReference type="EMBL" id="MBA8954984.1"/>
    </source>
</evidence>
<dbReference type="Proteomes" id="UP000572680">
    <property type="component" value="Unassembled WGS sequence"/>
</dbReference>
<name>A0A7W3LVF4_ACTNM</name>
<reference evidence="1 2" key="1">
    <citation type="submission" date="2020-08" db="EMBL/GenBank/DDBJ databases">
        <title>Genomic Encyclopedia of Type Strains, Phase IV (KMG-IV): sequencing the most valuable type-strain genomes for metagenomic binning, comparative biology and taxonomic classification.</title>
        <authorList>
            <person name="Goeker M."/>
        </authorList>
    </citation>
    <scope>NUCLEOTIDE SEQUENCE [LARGE SCALE GENOMIC DNA]</scope>
    <source>
        <strain evidence="1 2">DSM 44197</strain>
    </source>
</reference>
<gene>
    <name evidence="1" type="ORF">HNR61_006641</name>
</gene>
<protein>
    <submittedName>
        <fullName evidence="1">Uncharacterized protein</fullName>
    </submittedName>
</protein>
<comment type="caution">
    <text evidence="1">The sequence shown here is derived from an EMBL/GenBank/DDBJ whole genome shotgun (WGS) entry which is preliminary data.</text>
</comment>
<dbReference type="EMBL" id="JACJIA010000010">
    <property type="protein sequence ID" value="MBA8954984.1"/>
    <property type="molecule type" value="Genomic_DNA"/>
</dbReference>
<proteinExistence type="predicted"/>
<keyword evidence="2" id="KW-1185">Reference proteome</keyword>
<dbReference type="AlphaFoldDB" id="A0A7W3LVF4"/>